<evidence type="ECO:0000313" key="5">
    <source>
        <dbReference type="Proteomes" id="UP000054047"/>
    </source>
</evidence>
<keyword evidence="5" id="KW-1185">Reference proteome</keyword>
<evidence type="ECO:0000256" key="1">
    <source>
        <dbReference type="PROSITE-ProRule" id="PRU00201"/>
    </source>
</evidence>
<accession>A0A0C2BTZ6</accession>
<keyword evidence="1" id="KW-0238">DNA-binding</keyword>
<dbReference type="InterPro" id="IPR036960">
    <property type="entry name" value="T-box_sf"/>
</dbReference>
<proteinExistence type="predicted"/>
<evidence type="ECO:0000256" key="2">
    <source>
        <dbReference type="SAM" id="MobiDB-lite"/>
    </source>
</evidence>
<comment type="caution">
    <text evidence="1">Lacks conserved residue(s) required for the propagation of feature annotation.</text>
</comment>
<dbReference type="GO" id="GO:0003700">
    <property type="term" value="F:DNA-binding transcription factor activity"/>
    <property type="evidence" value="ECO:0007669"/>
    <property type="project" value="InterPro"/>
</dbReference>
<evidence type="ECO:0000259" key="3">
    <source>
        <dbReference type="PROSITE" id="PS50252"/>
    </source>
</evidence>
<comment type="subcellular location">
    <subcellularLocation>
        <location evidence="1">Nucleus</location>
    </subcellularLocation>
</comment>
<feature type="region of interest" description="Disordered" evidence="2">
    <location>
        <begin position="1"/>
        <end position="63"/>
    </location>
</feature>
<dbReference type="GO" id="GO:0005634">
    <property type="term" value="C:nucleus"/>
    <property type="evidence" value="ECO:0007669"/>
    <property type="project" value="UniProtKB-SubCell"/>
</dbReference>
<gene>
    <name evidence="4" type="ORF">ANCDUO_22568</name>
</gene>
<dbReference type="OrthoDB" id="7442607at2759"/>
<dbReference type="GO" id="GO:0003677">
    <property type="term" value="F:DNA binding"/>
    <property type="evidence" value="ECO:0007669"/>
    <property type="project" value="UniProtKB-UniRule"/>
</dbReference>
<dbReference type="Gene3D" id="2.60.40.820">
    <property type="entry name" value="Transcription factor, T-box"/>
    <property type="match status" value="1"/>
</dbReference>
<name>A0A0C2BTZ6_9BILA</name>
<dbReference type="Proteomes" id="UP000054047">
    <property type="component" value="Unassembled WGS sequence"/>
</dbReference>
<keyword evidence="1" id="KW-0539">Nucleus</keyword>
<reference evidence="4 5" key="1">
    <citation type="submission" date="2013-12" db="EMBL/GenBank/DDBJ databases">
        <title>Draft genome of the parsitic nematode Ancylostoma duodenale.</title>
        <authorList>
            <person name="Mitreva M."/>
        </authorList>
    </citation>
    <scope>NUCLEOTIDE SEQUENCE [LARGE SCALE GENOMIC DNA]</scope>
    <source>
        <strain evidence="4 5">Zhejiang</strain>
    </source>
</reference>
<sequence length="63" mass="6925">MEATHPQKSHKKARSLSKTFTSHGVAYRASPPVGGSITKLKIEKNPFAKGFRDPSGRSPEYEP</sequence>
<feature type="domain" description="T-box" evidence="3">
    <location>
        <begin position="37"/>
        <end position="53"/>
    </location>
</feature>
<protein>
    <recommendedName>
        <fullName evidence="3">T-box domain-containing protein</fullName>
    </recommendedName>
</protein>
<dbReference type="EMBL" id="KN767814">
    <property type="protein sequence ID" value="KIH47373.1"/>
    <property type="molecule type" value="Genomic_DNA"/>
</dbReference>
<dbReference type="PROSITE" id="PS50252">
    <property type="entry name" value="TBOX_3"/>
    <property type="match status" value="1"/>
</dbReference>
<feature type="compositionally biased region" description="Basic and acidic residues" evidence="2">
    <location>
        <begin position="40"/>
        <end position="55"/>
    </location>
</feature>
<organism evidence="4 5">
    <name type="scientific">Ancylostoma duodenale</name>
    <dbReference type="NCBI Taxonomy" id="51022"/>
    <lineage>
        <taxon>Eukaryota</taxon>
        <taxon>Metazoa</taxon>
        <taxon>Ecdysozoa</taxon>
        <taxon>Nematoda</taxon>
        <taxon>Chromadorea</taxon>
        <taxon>Rhabditida</taxon>
        <taxon>Rhabditina</taxon>
        <taxon>Rhabditomorpha</taxon>
        <taxon>Strongyloidea</taxon>
        <taxon>Ancylostomatidae</taxon>
        <taxon>Ancylostomatinae</taxon>
        <taxon>Ancylostoma</taxon>
    </lineage>
</organism>
<dbReference type="AlphaFoldDB" id="A0A0C2BTZ6"/>
<dbReference type="InterPro" id="IPR046360">
    <property type="entry name" value="T-box_DNA-bd"/>
</dbReference>
<evidence type="ECO:0000313" key="4">
    <source>
        <dbReference type="EMBL" id="KIH47373.1"/>
    </source>
</evidence>
<dbReference type="GO" id="GO:0045893">
    <property type="term" value="P:positive regulation of DNA-templated transcription"/>
    <property type="evidence" value="ECO:0007669"/>
    <property type="project" value="InterPro"/>
</dbReference>